<feature type="transmembrane region" description="Helical" evidence="1">
    <location>
        <begin position="31"/>
        <end position="47"/>
    </location>
</feature>
<organism evidence="3 4">
    <name type="scientific">Blautia obeum</name>
    <dbReference type="NCBI Taxonomy" id="40520"/>
    <lineage>
        <taxon>Bacteria</taxon>
        <taxon>Bacillati</taxon>
        <taxon>Bacillota</taxon>
        <taxon>Clostridia</taxon>
        <taxon>Lachnospirales</taxon>
        <taxon>Lachnospiraceae</taxon>
        <taxon>Blautia</taxon>
    </lineage>
</organism>
<feature type="transmembrane region" description="Helical" evidence="1">
    <location>
        <begin position="102"/>
        <end position="121"/>
    </location>
</feature>
<evidence type="ECO:0000313" key="4">
    <source>
        <dbReference type="Proteomes" id="UP000283745"/>
    </source>
</evidence>
<dbReference type="Pfam" id="PF01478">
    <property type="entry name" value="Peptidase_A24"/>
    <property type="match status" value="1"/>
</dbReference>
<comment type="caution">
    <text evidence="3">The sequence shown here is derived from an EMBL/GenBank/DDBJ whole genome shotgun (WGS) entry which is preliminary data.</text>
</comment>
<feature type="transmembrane region" description="Helical" evidence="1">
    <location>
        <begin position="53"/>
        <end position="72"/>
    </location>
</feature>
<dbReference type="Proteomes" id="UP000283745">
    <property type="component" value="Unassembled WGS sequence"/>
</dbReference>
<evidence type="ECO:0000313" key="3">
    <source>
        <dbReference type="EMBL" id="RHE41455.1"/>
    </source>
</evidence>
<dbReference type="GO" id="GO:0016020">
    <property type="term" value="C:membrane"/>
    <property type="evidence" value="ECO:0007669"/>
    <property type="project" value="InterPro"/>
</dbReference>
<reference evidence="3 4" key="1">
    <citation type="submission" date="2018-08" db="EMBL/GenBank/DDBJ databases">
        <title>A genome reference for cultivated species of the human gut microbiota.</title>
        <authorList>
            <person name="Zou Y."/>
            <person name="Xue W."/>
            <person name="Luo G."/>
        </authorList>
    </citation>
    <scope>NUCLEOTIDE SEQUENCE [LARGE SCALE GENOMIC DNA]</scope>
    <source>
        <strain evidence="3 4">AM28-23</strain>
    </source>
</reference>
<keyword evidence="1" id="KW-0812">Transmembrane</keyword>
<dbReference type="Gene3D" id="1.20.120.1220">
    <property type="match status" value="1"/>
</dbReference>
<keyword evidence="1" id="KW-1133">Transmembrane helix</keyword>
<evidence type="ECO:0000259" key="2">
    <source>
        <dbReference type="Pfam" id="PF01478"/>
    </source>
</evidence>
<name>A0A414JAB4_9FIRM</name>
<dbReference type="InterPro" id="IPR000045">
    <property type="entry name" value="Prepilin_IV_endopep_pep"/>
</dbReference>
<feature type="domain" description="Prepilin type IV endopeptidase peptidase" evidence="2">
    <location>
        <begin position="10"/>
        <end position="112"/>
    </location>
</feature>
<keyword evidence="1" id="KW-0472">Membrane</keyword>
<gene>
    <name evidence="3" type="ORF">DW740_03945</name>
</gene>
<dbReference type="EMBL" id="QSKF01000002">
    <property type="protein sequence ID" value="RHE41455.1"/>
    <property type="molecule type" value="Genomic_DNA"/>
</dbReference>
<sequence length="172" mass="19687">MSKVIIRQMLLLTIAGIAVLMDLYEMRIKNSWIICSFIAGLIYSIWSGNRHGIVQYVLGTAVPLVLLGWLFYFRMLGSGDIKLFCVLGGLMGPYHILWCMWYAVLAGAVLSLAILFFCGGFHQRFHYLEQYVRQLIETGKRSPYYRTGTAFENIHFTIPIFMSVMLYTGGIY</sequence>
<protein>
    <recommendedName>
        <fullName evidence="2">Prepilin type IV endopeptidase peptidase domain-containing protein</fullName>
    </recommendedName>
</protein>
<dbReference type="AlphaFoldDB" id="A0A414JAB4"/>
<dbReference type="GO" id="GO:0004190">
    <property type="term" value="F:aspartic-type endopeptidase activity"/>
    <property type="evidence" value="ECO:0007669"/>
    <property type="project" value="InterPro"/>
</dbReference>
<feature type="transmembrane region" description="Helical" evidence="1">
    <location>
        <begin position="6"/>
        <end position="24"/>
    </location>
</feature>
<dbReference type="RefSeq" id="WP_118050186.1">
    <property type="nucleotide sequence ID" value="NZ_CABJFK010000002.1"/>
</dbReference>
<proteinExistence type="predicted"/>
<evidence type="ECO:0000256" key="1">
    <source>
        <dbReference type="SAM" id="Phobius"/>
    </source>
</evidence>
<accession>A0A414JAB4</accession>